<dbReference type="RefSeq" id="WP_254088276.1">
    <property type="nucleotide sequence ID" value="NZ_JAHESC010000001.1"/>
</dbReference>
<feature type="domain" description="Outer membrane protein beta-barrel" evidence="1">
    <location>
        <begin position="120"/>
        <end position="295"/>
    </location>
</feature>
<name>A0AAP2D4J3_9BACT</name>
<evidence type="ECO:0000313" key="2">
    <source>
        <dbReference type="EMBL" id="MBT1685022.1"/>
    </source>
</evidence>
<proteinExistence type="predicted"/>
<accession>A0AAP2D4J3</accession>
<organism evidence="2 3">
    <name type="scientific">Dawidia soli</name>
    <dbReference type="NCBI Taxonomy" id="2782352"/>
    <lineage>
        <taxon>Bacteria</taxon>
        <taxon>Pseudomonadati</taxon>
        <taxon>Bacteroidota</taxon>
        <taxon>Cytophagia</taxon>
        <taxon>Cytophagales</taxon>
        <taxon>Chryseotaleaceae</taxon>
        <taxon>Dawidia</taxon>
    </lineage>
</organism>
<dbReference type="EMBL" id="JAHESC010000001">
    <property type="protein sequence ID" value="MBT1685022.1"/>
    <property type="molecule type" value="Genomic_DNA"/>
</dbReference>
<dbReference type="InterPro" id="IPR025665">
    <property type="entry name" value="Beta-barrel_OMP_2"/>
</dbReference>
<reference evidence="2 3" key="1">
    <citation type="submission" date="2021-05" db="EMBL/GenBank/DDBJ databases">
        <title>A Polyphasic approach of four new species of the genus Ohtaekwangia: Ohtaekwangia histidinii sp. nov., Ohtaekwangia cretensis sp. nov., Ohtaekwangia indiensis sp. nov., Ohtaekwangia reichenbachii sp. nov. from diverse environment.</title>
        <authorList>
            <person name="Octaviana S."/>
        </authorList>
    </citation>
    <scope>NUCLEOTIDE SEQUENCE [LARGE SCALE GENOMIC DNA]</scope>
    <source>
        <strain evidence="2 3">PWU37</strain>
    </source>
</reference>
<keyword evidence="3" id="KW-1185">Reference proteome</keyword>
<protein>
    <submittedName>
        <fullName evidence="2">Outer membrane beta-barrel protein</fullName>
    </submittedName>
</protein>
<dbReference type="Pfam" id="PF13568">
    <property type="entry name" value="OMP_b-brl_2"/>
    <property type="match status" value="1"/>
</dbReference>
<comment type="caution">
    <text evidence="2">The sequence shown here is derived from an EMBL/GenBank/DDBJ whole genome shotgun (WGS) entry which is preliminary data.</text>
</comment>
<dbReference type="Gene3D" id="2.40.160.20">
    <property type="match status" value="1"/>
</dbReference>
<dbReference type="Proteomes" id="UP001319180">
    <property type="component" value="Unassembled WGS sequence"/>
</dbReference>
<dbReference type="AlphaFoldDB" id="A0AAP2D4J3"/>
<evidence type="ECO:0000313" key="3">
    <source>
        <dbReference type="Proteomes" id="UP001319180"/>
    </source>
</evidence>
<evidence type="ECO:0000259" key="1">
    <source>
        <dbReference type="Pfam" id="PF13568"/>
    </source>
</evidence>
<sequence length="344" mass="38589">MKRSIPLVLLMLFMSLEGYSQLVSCSQTLRLARSTYEQGRLHEIPALLAKCLAGGFSQQEKVEAYKLLCLSYIYLEEPQKADEAMLSLLRTDHYFKINPGTDPAEFIALYNTFRTHPIYRIGGKLGVNASAPNVVTAVEANDGESKYNRQIGFLVHVSGEIPLTDKLILNPELGLAQRNFEYTNHVSFTDTTFTTTAEEKQTWITLPVTLRYQIARKSFMPYVGLGVEAAYLVNASLNGNRTRQGFQFIEDKSFDLKPQREQFNISAVATAGAHFPLGSGFVVTELRFVYGITKVNSDKTAFAVDSSLPFEYGYADSVYKLNSLSITAGYVYNIFNPKKLNKRK</sequence>
<gene>
    <name evidence="2" type="ORF">KK078_00565</name>
</gene>